<proteinExistence type="predicted"/>
<reference evidence="1" key="2">
    <citation type="submission" date="2013-05" db="EMBL/GenBank/DDBJ databases">
        <authorList>
            <person name="Carter J.-M."/>
            <person name="Baker S.C."/>
            <person name="Pink R."/>
            <person name="Carter D.R.F."/>
            <person name="Collins A."/>
            <person name="Tomlin J."/>
            <person name="Gibbs M."/>
            <person name="Breuker C.J."/>
        </authorList>
    </citation>
    <scope>NUCLEOTIDE SEQUENCE</scope>
    <source>
        <tissue evidence="1">Ovary</tissue>
    </source>
</reference>
<protein>
    <submittedName>
        <fullName evidence="1">Uncharacterized protein</fullName>
    </submittedName>
</protein>
<feature type="non-terminal residue" evidence="1">
    <location>
        <position position="79"/>
    </location>
</feature>
<sequence length="79" mass="8674">MGHFNSCSTSFSTKFFSYLVQCVIYIKIVNPVNNASGTGISIGKTSATLFPNLLTSNYSVPIVCDLCNIMFQQHSLIDM</sequence>
<reference evidence="1" key="1">
    <citation type="journal article" date="2013" name="BMC Genomics">
        <title>Unscrambling butterfly oogenesis.</title>
        <authorList>
            <person name="Carter J.M."/>
            <person name="Baker S.C."/>
            <person name="Pink R."/>
            <person name="Carter D.R."/>
            <person name="Collins A."/>
            <person name="Tomlin J."/>
            <person name="Gibbs M."/>
            <person name="Breuker C.J."/>
        </authorList>
    </citation>
    <scope>NUCLEOTIDE SEQUENCE</scope>
    <source>
        <tissue evidence="1">Ovary</tissue>
    </source>
</reference>
<dbReference type="EMBL" id="GAIX01006710">
    <property type="protein sequence ID" value="JAA85850.1"/>
    <property type="molecule type" value="Transcribed_RNA"/>
</dbReference>
<name>S4PF98_9NEOP</name>
<organism evidence="1">
    <name type="scientific">Pararge aegeria</name>
    <name type="common">speckled wood butterfly</name>
    <dbReference type="NCBI Taxonomy" id="116150"/>
    <lineage>
        <taxon>Eukaryota</taxon>
        <taxon>Metazoa</taxon>
        <taxon>Ecdysozoa</taxon>
        <taxon>Arthropoda</taxon>
        <taxon>Hexapoda</taxon>
        <taxon>Insecta</taxon>
        <taxon>Pterygota</taxon>
        <taxon>Neoptera</taxon>
        <taxon>Endopterygota</taxon>
        <taxon>Lepidoptera</taxon>
        <taxon>Glossata</taxon>
        <taxon>Ditrysia</taxon>
        <taxon>Papilionoidea</taxon>
        <taxon>Nymphalidae</taxon>
        <taxon>Satyrinae</taxon>
        <taxon>Satyrini</taxon>
        <taxon>Parargina</taxon>
        <taxon>Pararge</taxon>
    </lineage>
</organism>
<dbReference type="AlphaFoldDB" id="S4PF98"/>
<accession>S4PF98</accession>
<evidence type="ECO:0000313" key="1">
    <source>
        <dbReference type="EMBL" id="JAA85850.1"/>
    </source>
</evidence>